<protein>
    <recommendedName>
        <fullName evidence="3">DNA polymerase III subunit delta</fullName>
    </recommendedName>
</protein>
<comment type="caution">
    <text evidence="1">The sequence shown here is derived from an EMBL/GenBank/DDBJ whole genome shotgun (WGS) entry which is preliminary data.</text>
</comment>
<dbReference type="AlphaFoldDB" id="A0A2H0KHK5"/>
<dbReference type="SUPFAM" id="SSF52540">
    <property type="entry name" value="P-loop containing nucleoside triphosphate hydrolases"/>
    <property type="match status" value="1"/>
</dbReference>
<sequence>MMQSFLIINNTPENREKEAEKLIGKKITNLENNPDFIFLSVKETSIGIDQIREMQSSLVLKPFVEKSKFCLISEAQNLTNEAQNALLKILEEPPENCRIILTAPNESFLLPTIISRCQIISLSQEQTETLTKDEEKSLSDFLNKIGEACPGKRFILLEKEGVANDKQTAIQWLEKLTVIIRQQLLKLPPESKEHLDMLRAINQAKSRLTLNINVRLTLENFLLDLPIKKL</sequence>
<name>A0A2H0KHK5_9BACT</name>
<gene>
    <name evidence="1" type="ORF">COV89_02485</name>
</gene>
<accession>A0A2H0KHK5</accession>
<evidence type="ECO:0008006" key="3">
    <source>
        <dbReference type="Google" id="ProtNLM"/>
    </source>
</evidence>
<reference evidence="1 2" key="1">
    <citation type="submission" date="2017-09" db="EMBL/GenBank/DDBJ databases">
        <title>Depth-based differentiation of microbial function through sediment-hosted aquifers and enrichment of novel symbionts in the deep terrestrial subsurface.</title>
        <authorList>
            <person name="Probst A.J."/>
            <person name="Ladd B."/>
            <person name="Jarett J.K."/>
            <person name="Geller-Mcgrath D.E."/>
            <person name="Sieber C.M."/>
            <person name="Emerson J.B."/>
            <person name="Anantharaman K."/>
            <person name="Thomas B.C."/>
            <person name="Malmstrom R."/>
            <person name="Stieglmeier M."/>
            <person name="Klingl A."/>
            <person name="Woyke T."/>
            <person name="Ryan C.M."/>
            <person name="Banfield J.F."/>
        </authorList>
    </citation>
    <scope>NUCLEOTIDE SEQUENCE [LARGE SCALE GENOMIC DNA]</scope>
    <source>
        <strain evidence="1">CG11_big_fil_rev_8_21_14_0_20_40_12</strain>
    </source>
</reference>
<organism evidence="1 2">
    <name type="scientific">Candidatus Shapirobacteria bacterium CG11_big_fil_rev_8_21_14_0_20_40_12</name>
    <dbReference type="NCBI Taxonomy" id="1974889"/>
    <lineage>
        <taxon>Bacteria</taxon>
        <taxon>Candidatus Shapironibacteriota</taxon>
    </lineage>
</organism>
<dbReference type="GO" id="GO:0006261">
    <property type="term" value="P:DNA-templated DNA replication"/>
    <property type="evidence" value="ECO:0007669"/>
    <property type="project" value="TreeGrafter"/>
</dbReference>
<evidence type="ECO:0000313" key="2">
    <source>
        <dbReference type="Proteomes" id="UP000231371"/>
    </source>
</evidence>
<dbReference type="PANTHER" id="PTHR11669">
    <property type="entry name" value="REPLICATION FACTOR C / DNA POLYMERASE III GAMMA-TAU SUBUNIT"/>
    <property type="match status" value="1"/>
</dbReference>
<proteinExistence type="predicted"/>
<dbReference type="EMBL" id="PCVI01000040">
    <property type="protein sequence ID" value="PIQ70063.1"/>
    <property type="molecule type" value="Genomic_DNA"/>
</dbReference>
<evidence type="ECO:0000313" key="1">
    <source>
        <dbReference type="EMBL" id="PIQ70063.1"/>
    </source>
</evidence>
<dbReference type="Proteomes" id="UP000231371">
    <property type="component" value="Unassembled WGS sequence"/>
</dbReference>
<dbReference type="Pfam" id="PF13177">
    <property type="entry name" value="DNA_pol3_delta2"/>
    <property type="match status" value="1"/>
</dbReference>
<dbReference type="InterPro" id="IPR050238">
    <property type="entry name" value="DNA_Rep/Repair_Clamp_Loader"/>
</dbReference>
<dbReference type="Gene3D" id="3.40.50.300">
    <property type="entry name" value="P-loop containing nucleotide triphosphate hydrolases"/>
    <property type="match status" value="1"/>
</dbReference>
<dbReference type="InterPro" id="IPR027417">
    <property type="entry name" value="P-loop_NTPase"/>
</dbReference>
<dbReference type="PANTHER" id="PTHR11669:SF8">
    <property type="entry name" value="DNA POLYMERASE III SUBUNIT DELTA"/>
    <property type="match status" value="1"/>
</dbReference>